<dbReference type="Proteomes" id="UP001589896">
    <property type="component" value="Unassembled WGS sequence"/>
</dbReference>
<feature type="region of interest" description="Disordered" evidence="1">
    <location>
        <begin position="537"/>
        <end position="559"/>
    </location>
</feature>
<dbReference type="InterPro" id="IPR025738">
    <property type="entry name" value="BatD"/>
</dbReference>
<dbReference type="Pfam" id="PF13584">
    <property type="entry name" value="BatD"/>
    <property type="match status" value="1"/>
</dbReference>
<feature type="transmembrane region" description="Helical" evidence="2">
    <location>
        <begin position="411"/>
        <end position="431"/>
    </location>
</feature>
<comment type="caution">
    <text evidence="4">The sequence shown here is derived from an EMBL/GenBank/DDBJ whole genome shotgun (WGS) entry which is preliminary data.</text>
</comment>
<keyword evidence="2" id="KW-0812">Transmembrane</keyword>
<evidence type="ECO:0000256" key="2">
    <source>
        <dbReference type="SAM" id="Phobius"/>
    </source>
</evidence>
<gene>
    <name evidence="4" type="ORF">ACFFGH_03975</name>
</gene>
<evidence type="ECO:0000256" key="1">
    <source>
        <dbReference type="SAM" id="MobiDB-lite"/>
    </source>
</evidence>
<reference evidence="4 5" key="1">
    <citation type="submission" date="2024-09" db="EMBL/GenBank/DDBJ databases">
        <authorList>
            <person name="Sun Q."/>
            <person name="Mori K."/>
        </authorList>
    </citation>
    <scope>NUCLEOTIDE SEQUENCE [LARGE SCALE GENOMIC DNA]</scope>
    <source>
        <strain evidence="4 5">KCTC 23076</strain>
    </source>
</reference>
<dbReference type="PANTHER" id="PTHR40940">
    <property type="entry name" value="PROTEIN BATD-RELATED"/>
    <property type="match status" value="1"/>
</dbReference>
<evidence type="ECO:0000313" key="4">
    <source>
        <dbReference type="EMBL" id="MFC0677011.1"/>
    </source>
</evidence>
<organism evidence="4 5">
    <name type="scientific">Lysobacter korlensis</name>
    <dbReference type="NCBI Taxonomy" id="553636"/>
    <lineage>
        <taxon>Bacteria</taxon>
        <taxon>Pseudomonadati</taxon>
        <taxon>Pseudomonadota</taxon>
        <taxon>Gammaproteobacteria</taxon>
        <taxon>Lysobacterales</taxon>
        <taxon>Lysobacteraceae</taxon>
        <taxon>Lysobacter</taxon>
    </lineage>
</organism>
<accession>A0ABV6RJP6</accession>
<keyword evidence="3" id="KW-0732">Signal</keyword>
<sequence>MTAARMSRWLVMAWLLLAAALVHAAPKAWLDRNRIALGETVTLNIATTETAAPEFGPLEGDFAPHGHTSERRFELVNGQATMRSLYSVALRPAQAGRVTIPPIRVGNTVTAPLVLEVTPAAQAIPARAGDDVFIESGPDDLDPYVQQAVGWVVRLYSAIPLVSGHLDQAAPAGASMQRIGDDAQYTRELGGRRYTVVERRYLLVPERSGELAVPGAVFEGRGVGGMFDSLFGDRGGELRARAAPRVLSVQPVPAGAPQPWLPLHDLRLRYTTTPTQPQAGRAATLAVELVADGALAAQLPELELPAIDGVQVFAEPPQSDERFVDGRPQVTLTRRFSLVPSQAGPVRLPGLRLPWWDIAGGAVRTATLPALDWQVRPGSAAAAATAGQGASDPPVAGSAAPGQATTDRQRIWVAIALAFAGLWLLTLVWAVHRRGQRAGSGVAPAAGSDTATKSTAVATPAKPGLAQLRRAIDAGGPEEIVAILQAMADPPIERVDALQSRLDDEAQREALDALQRARWGGGDVSAARQAVRAAFAKGPRWAASQTPAKPPLPPLYPER</sequence>
<keyword evidence="5" id="KW-1185">Reference proteome</keyword>
<dbReference type="EMBL" id="JBHLTG010000001">
    <property type="protein sequence ID" value="MFC0677011.1"/>
    <property type="molecule type" value="Genomic_DNA"/>
</dbReference>
<keyword evidence="2" id="KW-0472">Membrane</keyword>
<feature type="signal peptide" evidence="3">
    <location>
        <begin position="1"/>
        <end position="24"/>
    </location>
</feature>
<feature type="region of interest" description="Disordered" evidence="1">
    <location>
        <begin position="439"/>
        <end position="458"/>
    </location>
</feature>
<feature type="chain" id="PRO_5045533815" evidence="3">
    <location>
        <begin position="25"/>
        <end position="559"/>
    </location>
</feature>
<dbReference type="PANTHER" id="PTHR40940:SF1">
    <property type="entry name" value="PROTEIN BATD"/>
    <property type="match status" value="1"/>
</dbReference>
<evidence type="ECO:0000256" key="3">
    <source>
        <dbReference type="SAM" id="SignalP"/>
    </source>
</evidence>
<feature type="compositionally biased region" description="Pro residues" evidence="1">
    <location>
        <begin position="548"/>
        <end position="559"/>
    </location>
</feature>
<protein>
    <submittedName>
        <fullName evidence="4">BatD family protein</fullName>
    </submittedName>
</protein>
<proteinExistence type="predicted"/>
<dbReference type="RefSeq" id="WP_386664994.1">
    <property type="nucleotide sequence ID" value="NZ_JBHLTG010000001.1"/>
</dbReference>
<evidence type="ECO:0000313" key="5">
    <source>
        <dbReference type="Proteomes" id="UP001589896"/>
    </source>
</evidence>
<name>A0ABV6RJP6_9GAMM</name>
<keyword evidence="2" id="KW-1133">Transmembrane helix</keyword>